<feature type="compositionally biased region" description="Basic residues" evidence="1">
    <location>
        <begin position="223"/>
        <end position="238"/>
    </location>
</feature>
<reference evidence="2 3" key="1">
    <citation type="submission" date="2016-10" db="EMBL/GenBank/DDBJ databases">
        <authorList>
            <person name="de Groot N.N."/>
        </authorList>
    </citation>
    <scope>NUCLEOTIDE SEQUENCE [LARGE SCALE GENOMIC DNA]</scope>
    <source>
        <strain evidence="2 3">ATCC BAA-466</strain>
    </source>
</reference>
<dbReference type="RefSeq" id="WP_090290236.1">
    <property type="nucleotide sequence ID" value="NZ_FNCK01000008.1"/>
</dbReference>
<dbReference type="Gene3D" id="3.50.4.20">
    <property type="match status" value="1"/>
</dbReference>
<sequence length="238" mass="27971">MTDSSKEIEINHQLDQILDDLTKDQGNEEIIKNVKLLNDHSLMIEDQEYKLIINYQEAFDYDAFYTRYQDLFAKYDYIVGDWAFGQLRLRGFYQIGTPKVAYDQRIETLEDYINEYCNFGAKYFVIGKNTSLAEYPQLLDRLRAGKVNDIQSKTIYPRAANKRKRSRTHPKRGNRKIPSLGHRSKTPSPIIRRRSEEIVLENKSKDNKKSVKVGTKEVGKPMNKIKHKKDFIIKKRSN</sequence>
<dbReference type="PIRSF" id="PIRSF012565">
    <property type="entry name" value="DUF1027"/>
    <property type="match status" value="1"/>
</dbReference>
<evidence type="ECO:0000256" key="1">
    <source>
        <dbReference type="SAM" id="MobiDB-lite"/>
    </source>
</evidence>
<feature type="compositionally biased region" description="Basic residues" evidence="1">
    <location>
        <begin position="160"/>
        <end position="175"/>
    </location>
</feature>
<feature type="region of interest" description="Disordered" evidence="1">
    <location>
        <begin position="153"/>
        <end position="238"/>
    </location>
</feature>
<gene>
    <name evidence="2" type="ORF">SAMN05421791_10877</name>
</gene>
<dbReference type="InterPro" id="IPR009370">
    <property type="entry name" value="YutD-like"/>
</dbReference>
<accession>A0A1G7U5Y0</accession>
<keyword evidence="3" id="KW-1185">Reference proteome</keyword>
<dbReference type="Proteomes" id="UP000199708">
    <property type="component" value="Unassembled WGS sequence"/>
</dbReference>
<feature type="compositionally biased region" description="Basic and acidic residues" evidence="1">
    <location>
        <begin position="193"/>
        <end position="219"/>
    </location>
</feature>
<proteinExistence type="predicted"/>
<evidence type="ECO:0000313" key="3">
    <source>
        <dbReference type="Proteomes" id="UP000199708"/>
    </source>
</evidence>
<dbReference type="AlphaFoldDB" id="A0A1G7U5Y0"/>
<evidence type="ECO:0000313" key="2">
    <source>
        <dbReference type="EMBL" id="SDG42976.1"/>
    </source>
</evidence>
<dbReference type="STRING" id="120956.SAMN05421791_10877"/>
<protein>
    <recommendedName>
        <fullName evidence="4">DUF1027 domain-containing protein</fullName>
    </recommendedName>
</protein>
<dbReference type="InterPro" id="IPR038141">
    <property type="entry name" value="YutD-like_sf"/>
</dbReference>
<name>A0A1G7U5Y0_9LACT</name>
<evidence type="ECO:0008006" key="4">
    <source>
        <dbReference type="Google" id="ProtNLM"/>
    </source>
</evidence>
<organism evidence="2 3">
    <name type="scientific">Facklamia miroungae</name>
    <dbReference type="NCBI Taxonomy" id="120956"/>
    <lineage>
        <taxon>Bacteria</taxon>
        <taxon>Bacillati</taxon>
        <taxon>Bacillota</taxon>
        <taxon>Bacilli</taxon>
        <taxon>Lactobacillales</taxon>
        <taxon>Aerococcaceae</taxon>
        <taxon>Facklamia</taxon>
    </lineage>
</organism>
<dbReference type="OrthoDB" id="1650379at2"/>
<dbReference type="Pfam" id="PF06265">
    <property type="entry name" value="YutD-like"/>
    <property type="match status" value="1"/>
</dbReference>
<dbReference type="EMBL" id="FNCK01000008">
    <property type="protein sequence ID" value="SDG42976.1"/>
    <property type="molecule type" value="Genomic_DNA"/>
</dbReference>